<dbReference type="CDD" id="cd04301">
    <property type="entry name" value="NAT_SF"/>
    <property type="match status" value="1"/>
</dbReference>
<reference evidence="2 4" key="2">
    <citation type="journal article" date="2011" name="Nucleic Acids Res.">
        <title>Insights into the evolution of Archaea and eukaryotic protein modifier systems revealed by the genome of a novel archaeal group.</title>
        <authorList>
            <person name="Nunoura T."/>
            <person name="Takaki Y."/>
            <person name="Kakuta J."/>
            <person name="Nishi S."/>
            <person name="Sugahara J."/>
            <person name="Kazama H."/>
            <person name="Chee G."/>
            <person name="Hattori M."/>
            <person name="Kanai A."/>
            <person name="Atomi H."/>
            <person name="Takai K."/>
            <person name="Takami H."/>
        </authorList>
    </citation>
    <scope>NUCLEOTIDE SEQUENCE [LARGE SCALE GENOMIC DNA]</scope>
</reference>
<dbReference type="PROSITE" id="PS51186">
    <property type="entry name" value="GNAT"/>
    <property type="match status" value="1"/>
</dbReference>
<name>E6N3E3_CALS0</name>
<dbReference type="PANTHER" id="PTHR43617">
    <property type="entry name" value="L-AMINO ACID N-ACETYLTRANSFERASE"/>
    <property type="match status" value="1"/>
</dbReference>
<evidence type="ECO:0000313" key="3">
    <source>
        <dbReference type="EMBL" id="BAJ51055.1"/>
    </source>
</evidence>
<proteinExistence type="predicted"/>
<dbReference type="Gene3D" id="3.40.630.30">
    <property type="match status" value="1"/>
</dbReference>
<dbReference type="Pfam" id="PF00583">
    <property type="entry name" value="Acetyltransf_1"/>
    <property type="match status" value="1"/>
</dbReference>
<protein>
    <submittedName>
        <fullName evidence="2">GCN5-related N-acetyltransferase</fullName>
    </submittedName>
</protein>
<dbReference type="AlphaFoldDB" id="E6N3E3"/>
<dbReference type="Proteomes" id="UP000008120">
    <property type="component" value="Chromosome"/>
</dbReference>
<gene>
    <name evidence="3" type="ORF">CSUB_C1204</name>
    <name evidence="2" type="ORF">HGMM_F29F10C21</name>
</gene>
<reference evidence="2" key="3">
    <citation type="journal article" date="2012" name="PLoS ONE">
        <title>A Deeply Branching Thermophilic Bacterium with an Ancient Acetyl-CoA Pathway Dominates a Subsurface Ecosystem.</title>
        <authorList>
            <person name="Takami H."/>
            <person name="Noguchi H."/>
            <person name="Takaki Y."/>
            <person name="Uchiyama I."/>
            <person name="Toyoda A."/>
            <person name="Nishi S."/>
            <person name="Chee G.-J."/>
            <person name="Arai W."/>
            <person name="Nunoura T."/>
            <person name="Itoh T."/>
            <person name="Hattori M."/>
            <person name="Takai K."/>
        </authorList>
    </citation>
    <scope>NUCLEOTIDE SEQUENCE</scope>
</reference>
<keyword evidence="2" id="KW-0808">Transferase</keyword>
<dbReference type="SUPFAM" id="SSF55729">
    <property type="entry name" value="Acyl-CoA N-acyltransferases (Nat)"/>
    <property type="match status" value="1"/>
</dbReference>
<accession>E6N3E3</accession>
<evidence type="ECO:0000313" key="4">
    <source>
        <dbReference type="Proteomes" id="UP000008120"/>
    </source>
</evidence>
<dbReference type="KEGG" id="csu:CSUB_C1204"/>
<evidence type="ECO:0000313" key="2">
    <source>
        <dbReference type="EMBL" id="BAJ46849.1"/>
    </source>
</evidence>
<dbReference type="InterPro" id="IPR050276">
    <property type="entry name" value="MshD_Acetyltransferase"/>
</dbReference>
<feature type="domain" description="N-acetyltransferase" evidence="1">
    <location>
        <begin position="4"/>
        <end position="155"/>
    </location>
</feature>
<dbReference type="GO" id="GO:0016747">
    <property type="term" value="F:acyltransferase activity, transferring groups other than amino-acyl groups"/>
    <property type="evidence" value="ECO:0007669"/>
    <property type="project" value="InterPro"/>
</dbReference>
<sequence>MTELVFRKAEEKDIPRLVELNIRLKRLNEEFDPLFKTRDDIAETSKKYFAEAIKSPNSVVIVAEDSGRVVGFLKADIVERLFYQPKIEGKIVEFYLLPEYRRKKYGAELLDHAVQQLKDKVEIITAEFPSLNEIAVEFYTRLGFRGIVSIYARES</sequence>
<organism evidence="2 4">
    <name type="scientific">Caldiarchaeum subterraneum</name>
    <dbReference type="NCBI Taxonomy" id="311458"/>
    <lineage>
        <taxon>Archaea</taxon>
        <taxon>Nitrososphaerota</taxon>
        <taxon>Candidatus Caldarchaeales</taxon>
        <taxon>Candidatus Caldarchaeaceae</taxon>
        <taxon>Candidatus Caldarchaeum</taxon>
    </lineage>
</organism>
<dbReference type="InterPro" id="IPR016181">
    <property type="entry name" value="Acyl_CoA_acyltransferase"/>
</dbReference>
<dbReference type="EMBL" id="BA000048">
    <property type="protein sequence ID" value="BAJ51055.1"/>
    <property type="molecule type" value="Genomic_DNA"/>
</dbReference>
<dbReference type="InterPro" id="IPR000182">
    <property type="entry name" value="GNAT_dom"/>
</dbReference>
<dbReference type="BioCyc" id="CCAL311458:G131R-1216-MONOMER"/>
<dbReference type="EMBL" id="AP011724">
    <property type="protein sequence ID" value="BAJ46849.1"/>
    <property type="molecule type" value="Genomic_DNA"/>
</dbReference>
<reference evidence="2 4" key="1">
    <citation type="journal article" date="2005" name="Environ. Microbiol.">
        <title>Genetic and functional properties of uncultivated thermophilic crenarchaeotes from a subsurface gold mine as revealed by analysis of genome fragments.</title>
        <authorList>
            <person name="Nunoura T."/>
            <person name="Hirayama H."/>
            <person name="Takami H."/>
            <person name="Oida H."/>
            <person name="Nishi S."/>
            <person name="Shimamura S."/>
            <person name="Suzuki Y."/>
            <person name="Inagaki F."/>
            <person name="Takai K."/>
            <person name="Nealson K.H."/>
            <person name="Horikoshi K."/>
        </authorList>
    </citation>
    <scope>NUCLEOTIDE SEQUENCE [LARGE SCALE GENOMIC DNA]</scope>
</reference>
<evidence type="ECO:0000259" key="1">
    <source>
        <dbReference type="PROSITE" id="PS51186"/>
    </source>
</evidence>
<dbReference type="STRING" id="311458.CSUB_C1204"/>